<dbReference type="InterPro" id="IPR025316">
    <property type="entry name" value="DUF4221"/>
</dbReference>
<dbReference type="RefSeq" id="WP_103923273.1">
    <property type="nucleotide sequence ID" value="NZ_FNVR01000002.1"/>
</dbReference>
<dbReference type="EMBL" id="FNVR01000002">
    <property type="protein sequence ID" value="SEF54782.1"/>
    <property type="molecule type" value="Genomic_DNA"/>
</dbReference>
<reference evidence="2" key="1">
    <citation type="submission" date="2016-10" db="EMBL/GenBank/DDBJ databases">
        <authorList>
            <person name="Varghese N."/>
            <person name="Submissions S."/>
        </authorList>
    </citation>
    <scope>NUCLEOTIDE SEQUENCE [LARGE SCALE GENOMIC DNA]</scope>
    <source>
        <strain evidence="2">DSM 17298</strain>
    </source>
</reference>
<protein>
    <recommendedName>
        <fullName evidence="3">TolB-like 6-blade propeller-like</fullName>
    </recommendedName>
</protein>
<sequence>MRTLKLSIIPIIFIISCNSKPIKLELIPEIKDVVIPITSDQLSSYQVLSNYSDDGTEKLIAYNGSKHSLDYFDLDNSKVLKSENLFFEGPNGVGAIESIYWHNSDSIFAYERGKVHVLNESGQKVNSFDLYHLFSDKNLGDPVCNFYFKLKYHQKQKLIFFSLIHHGESLEERAALPLVASLNIETLEVKPLSIRHTEHYKKVSGNVGFITYLGFQDFMGDRMIYNFQYESTLLSLNGVNQEKSESKVHEMKFTPELLALDNIDEHAIENPHFLTPIPDNYRNLVYRGIWDSPDPSLPESGFTEKKISISVFDSDLNLISNYSLPNYTYQINNWFVNENGLYLNYAHPRNQKVSENYLVFHIFQFGQVEN</sequence>
<dbReference type="Proteomes" id="UP000236736">
    <property type="component" value="Unassembled WGS sequence"/>
</dbReference>
<dbReference type="OrthoDB" id="828261at2"/>
<keyword evidence="2" id="KW-1185">Reference proteome</keyword>
<dbReference type="AlphaFoldDB" id="A0A1H5SVY6"/>
<organism evidence="1 2">
    <name type="scientific">Algoriphagus boritolerans DSM 17298 = JCM 18970</name>
    <dbReference type="NCBI Taxonomy" id="1120964"/>
    <lineage>
        <taxon>Bacteria</taxon>
        <taxon>Pseudomonadati</taxon>
        <taxon>Bacteroidota</taxon>
        <taxon>Cytophagia</taxon>
        <taxon>Cytophagales</taxon>
        <taxon>Cyclobacteriaceae</taxon>
        <taxon>Algoriphagus</taxon>
    </lineage>
</organism>
<proteinExistence type="predicted"/>
<dbReference type="SUPFAM" id="SSF101908">
    <property type="entry name" value="Putative isomerase YbhE"/>
    <property type="match status" value="1"/>
</dbReference>
<evidence type="ECO:0008006" key="3">
    <source>
        <dbReference type="Google" id="ProtNLM"/>
    </source>
</evidence>
<evidence type="ECO:0000313" key="1">
    <source>
        <dbReference type="EMBL" id="SEF54782.1"/>
    </source>
</evidence>
<accession>A0A1H5SVY6</accession>
<gene>
    <name evidence="1" type="ORF">SAMN03080598_00552</name>
</gene>
<dbReference type="Pfam" id="PF13970">
    <property type="entry name" value="DUF4221"/>
    <property type="match status" value="1"/>
</dbReference>
<name>A0A1H5SVY6_9BACT</name>
<evidence type="ECO:0000313" key="2">
    <source>
        <dbReference type="Proteomes" id="UP000236736"/>
    </source>
</evidence>
<dbReference type="STRING" id="1120964.GCA_001313265_01069"/>
<dbReference type="PROSITE" id="PS51257">
    <property type="entry name" value="PROKAR_LIPOPROTEIN"/>
    <property type="match status" value="1"/>
</dbReference>